<feature type="domain" description="Cytidyltransferase-like" evidence="8">
    <location>
        <begin position="7"/>
        <end position="42"/>
    </location>
</feature>
<keyword evidence="2" id="KW-0662">Pyridine nucleotide biosynthesis</keyword>
<evidence type="ECO:0000256" key="1">
    <source>
        <dbReference type="ARBA" id="ARBA00004790"/>
    </source>
</evidence>
<evidence type="ECO:0000256" key="7">
    <source>
        <dbReference type="ARBA" id="ARBA00023027"/>
    </source>
</evidence>
<dbReference type="GO" id="GO:0009435">
    <property type="term" value="P:NAD+ biosynthetic process"/>
    <property type="evidence" value="ECO:0007669"/>
    <property type="project" value="InterPro"/>
</dbReference>
<feature type="non-terminal residue" evidence="9">
    <location>
        <position position="43"/>
    </location>
</feature>
<dbReference type="NCBIfam" id="TIGR00125">
    <property type="entry name" value="cyt_tran_rel"/>
    <property type="match status" value="1"/>
</dbReference>
<dbReference type="InterPro" id="IPR014729">
    <property type="entry name" value="Rossmann-like_a/b/a_fold"/>
</dbReference>
<dbReference type="Gene3D" id="3.40.50.620">
    <property type="entry name" value="HUPs"/>
    <property type="match status" value="1"/>
</dbReference>
<name>X1J2Z4_9ZZZZ</name>
<keyword evidence="4" id="KW-0548">Nucleotidyltransferase</keyword>
<accession>X1J2Z4</accession>
<keyword evidence="7" id="KW-0520">NAD</keyword>
<evidence type="ECO:0000259" key="8">
    <source>
        <dbReference type="Pfam" id="PF01467"/>
    </source>
</evidence>
<dbReference type="InterPro" id="IPR005248">
    <property type="entry name" value="NadD/NMNAT"/>
</dbReference>
<evidence type="ECO:0000256" key="3">
    <source>
        <dbReference type="ARBA" id="ARBA00022679"/>
    </source>
</evidence>
<organism evidence="9">
    <name type="scientific">marine sediment metagenome</name>
    <dbReference type="NCBI Taxonomy" id="412755"/>
    <lineage>
        <taxon>unclassified sequences</taxon>
        <taxon>metagenomes</taxon>
        <taxon>ecological metagenomes</taxon>
    </lineage>
</organism>
<evidence type="ECO:0000256" key="2">
    <source>
        <dbReference type="ARBA" id="ARBA00022642"/>
    </source>
</evidence>
<keyword evidence="6" id="KW-0067">ATP-binding</keyword>
<reference evidence="9" key="1">
    <citation type="journal article" date="2014" name="Front. Microbiol.">
        <title>High frequency of phylogenetically diverse reductive dehalogenase-homologous genes in deep subseafloor sedimentary metagenomes.</title>
        <authorList>
            <person name="Kawai M."/>
            <person name="Futagami T."/>
            <person name="Toyoda A."/>
            <person name="Takaki Y."/>
            <person name="Nishi S."/>
            <person name="Hori S."/>
            <person name="Arai W."/>
            <person name="Tsubouchi T."/>
            <person name="Morono Y."/>
            <person name="Uchiyama I."/>
            <person name="Ito T."/>
            <person name="Fujiyama A."/>
            <person name="Inagaki F."/>
            <person name="Takami H."/>
        </authorList>
    </citation>
    <scope>NUCLEOTIDE SEQUENCE</scope>
    <source>
        <strain evidence="9">Expedition CK06-06</strain>
    </source>
</reference>
<evidence type="ECO:0000256" key="5">
    <source>
        <dbReference type="ARBA" id="ARBA00022741"/>
    </source>
</evidence>
<dbReference type="GO" id="GO:0005524">
    <property type="term" value="F:ATP binding"/>
    <property type="evidence" value="ECO:0007669"/>
    <property type="project" value="UniProtKB-KW"/>
</dbReference>
<sequence length="43" mass="4567">MRETIALFGGTFNPIHLGHLSIARAAVAELGLEKLILIPSAKP</sequence>
<dbReference type="EMBL" id="BARU01031830">
    <property type="protein sequence ID" value="GAH64148.1"/>
    <property type="molecule type" value="Genomic_DNA"/>
</dbReference>
<evidence type="ECO:0000256" key="6">
    <source>
        <dbReference type="ARBA" id="ARBA00022840"/>
    </source>
</evidence>
<comment type="pathway">
    <text evidence="1">Cofactor biosynthesis; NAD(+) biosynthesis.</text>
</comment>
<evidence type="ECO:0000313" key="9">
    <source>
        <dbReference type="EMBL" id="GAH64148.1"/>
    </source>
</evidence>
<dbReference type="AlphaFoldDB" id="X1J2Z4"/>
<dbReference type="SUPFAM" id="SSF52374">
    <property type="entry name" value="Nucleotidylyl transferase"/>
    <property type="match status" value="1"/>
</dbReference>
<keyword evidence="5" id="KW-0547">Nucleotide-binding</keyword>
<dbReference type="Pfam" id="PF01467">
    <property type="entry name" value="CTP_transf_like"/>
    <property type="match status" value="1"/>
</dbReference>
<gene>
    <name evidence="9" type="ORF">S03H2_50291</name>
</gene>
<proteinExistence type="predicted"/>
<evidence type="ECO:0000256" key="4">
    <source>
        <dbReference type="ARBA" id="ARBA00022695"/>
    </source>
</evidence>
<dbReference type="PANTHER" id="PTHR39321:SF3">
    <property type="entry name" value="PHOSPHOPANTETHEINE ADENYLYLTRANSFERASE"/>
    <property type="match status" value="1"/>
</dbReference>
<dbReference type="PANTHER" id="PTHR39321">
    <property type="entry name" value="NICOTINATE-NUCLEOTIDE ADENYLYLTRANSFERASE-RELATED"/>
    <property type="match status" value="1"/>
</dbReference>
<protein>
    <recommendedName>
        <fullName evidence="8">Cytidyltransferase-like domain-containing protein</fullName>
    </recommendedName>
</protein>
<comment type="caution">
    <text evidence="9">The sequence shown here is derived from an EMBL/GenBank/DDBJ whole genome shotgun (WGS) entry which is preliminary data.</text>
</comment>
<dbReference type="GO" id="GO:0070566">
    <property type="term" value="F:adenylyltransferase activity"/>
    <property type="evidence" value="ECO:0007669"/>
    <property type="project" value="UniProtKB-ARBA"/>
</dbReference>
<dbReference type="InterPro" id="IPR004821">
    <property type="entry name" value="Cyt_trans-like"/>
</dbReference>
<keyword evidence="3" id="KW-0808">Transferase</keyword>